<feature type="region of interest" description="Disordered" evidence="2">
    <location>
        <begin position="1"/>
        <end position="42"/>
    </location>
</feature>
<gene>
    <name evidence="4" type="ORF">BLS_004068</name>
    <name evidence="5" type="ORF">EG327_007338</name>
    <name evidence="3" type="ORF">EG328_005807</name>
</gene>
<organism evidence="3 6">
    <name type="scientific">Venturia inaequalis</name>
    <name type="common">Apple scab fungus</name>
    <dbReference type="NCBI Taxonomy" id="5025"/>
    <lineage>
        <taxon>Eukaryota</taxon>
        <taxon>Fungi</taxon>
        <taxon>Dikarya</taxon>
        <taxon>Ascomycota</taxon>
        <taxon>Pezizomycotina</taxon>
        <taxon>Dothideomycetes</taxon>
        <taxon>Pleosporomycetidae</taxon>
        <taxon>Venturiales</taxon>
        <taxon>Venturiaceae</taxon>
        <taxon>Venturia</taxon>
    </lineage>
</organism>
<comment type="caution">
    <text evidence="3">The sequence shown here is derived from an EMBL/GenBank/DDBJ whole genome shotgun (WGS) entry which is preliminary data.</text>
</comment>
<dbReference type="Proteomes" id="UP000490939">
    <property type="component" value="Unassembled WGS sequence"/>
</dbReference>
<evidence type="ECO:0000256" key="2">
    <source>
        <dbReference type="SAM" id="MobiDB-lite"/>
    </source>
</evidence>
<dbReference type="EMBL" id="WNWS01000307">
    <property type="protein sequence ID" value="KAE9971153.1"/>
    <property type="molecule type" value="Genomic_DNA"/>
</dbReference>
<dbReference type="OrthoDB" id="10430893at2759"/>
<proteinExistence type="predicted"/>
<dbReference type="EMBL" id="WNWR01000438">
    <property type="protein sequence ID" value="KAE9978608.1"/>
    <property type="molecule type" value="Genomic_DNA"/>
</dbReference>
<dbReference type="Proteomes" id="UP000433883">
    <property type="component" value="Unassembled WGS sequence"/>
</dbReference>
<name>A0A8H3YTA1_VENIN</name>
<keyword evidence="1" id="KW-0175">Coiled coil</keyword>
<feature type="region of interest" description="Disordered" evidence="2">
    <location>
        <begin position="797"/>
        <end position="839"/>
    </location>
</feature>
<dbReference type="Proteomes" id="UP000447873">
    <property type="component" value="Unassembled WGS sequence"/>
</dbReference>
<keyword evidence="7" id="KW-1185">Reference proteome</keyword>
<feature type="coiled-coil region" evidence="1">
    <location>
        <begin position="116"/>
        <end position="157"/>
    </location>
</feature>
<evidence type="ECO:0000313" key="5">
    <source>
        <dbReference type="EMBL" id="KAE9978608.1"/>
    </source>
</evidence>
<dbReference type="EMBL" id="WNWQ01000265">
    <property type="protein sequence ID" value="KAE9972358.1"/>
    <property type="molecule type" value="Genomic_DNA"/>
</dbReference>
<evidence type="ECO:0000313" key="7">
    <source>
        <dbReference type="Proteomes" id="UP000490939"/>
    </source>
</evidence>
<evidence type="ECO:0000313" key="6">
    <source>
        <dbReference type="Proteomes" id="UP000447873"/>
    </source>
</evidence>
<accession>A0A8H3YTA1</accession>
<evidence type="ECO:0000313" key="3">
    <source>
        <dbReference type="EMBL" id="KAE9971153.1"/>
    </source>
</evidence>
<sequence>MTSEASPKSTHHPENPASRWDNCTPSDSDTFSDSDGDVSDAENNDISAEWTATVPLGDRGNPQAAVFTEDQEAFFREVLEESCIKRFDSPNSILIACMQAVYRMSLDSQETKWQDIKLLQEQANRDRLAREELSHELEREKLAGEKLTQELRLAQSKLNLVESMRSEVKLLQDGLEKFFHKLQAAQQEIETGKFERAKLSRDLRAAQDEIETAEEELGEKEEQVVTIQNLLVDVETAHIEMEKSMETKNSFLLEKLDSMQANLQSKEGFVTECNKLRSEVNTLQSQVVAMHNVIQSREQKENKRIAAIHCRVENQEQQITSLEQDGRHQFKAYQLLKDFTDTAAGKLTQIDNFRMVIDAHSEGIQSQERTSVRMFKTLQTRIDDHDHKLRWFRKKFPSYATNDSVGRVSNLLANRIDDCTIQIGQNSQWLRDGLDSKVAAMNQELKELAVQFESISAASVPNLHERIDAANAYIDVVDGHVKAVDQKVQLEAHRIIHVGQHIGVVECQIGEIQSQNTELQEDNTKLHCLVEQQGSMLRQMTSQVMPGTSNSMVNSIQTDFSESSSSPVLTESNTAVPFPDRSWTVAEAEQKPNENLFNGRAVKPDGYQDLLHRLPDNIRLIFSLADVAVDPRPTINNLSANHENIWAGIPSEHRRLVALVCLKYMALKPKLNDDLKHLKWIAEILSAEDWAEYEQFVNRQACLALGNPSEFQGETERTVKFPFAFKCYRNANNKSHEPLAKTDYMLSKDEIQRLKTWLDANKVGPAAIEIEEVKEQESMRGFEEAFHNRFGFEWSQNEERVERDSGNESDSETVVYSPLDGEEKLKNKEIKPFEDSEDH</sequence>
<protein>
    <submittedName>
        <fullName evidence="3">Uncharacterized protein</fullName>
    </submittedName>
</protein>
<feature type="compositionally biased region" description="Acidic residues" evidence="2">
    <location>
        <begin position="30"/>
        <end position="42"/>
    </location>
</feature>
<reference evidence="3 6" key="1">
    <citation type="submission" date="2018-12" db="EMBL/GenBank/DDBJ databases">
        <title>Venturia inaequalis Genome Resource.</title>
        <authorList>
            <person name="Lichtner F.J."/>
        </authorList>
    </citation>
    <scope>NUCLEOTIDE SEQUENCE [LARGE SCALE GENOMIC DNA]</scope>
    <source>
        <strain evidence="3 6">120213</strain>
        <strain evidence="4">Bline_iso_100314</strain>
        <strain evidence="5 7">DMI_063113</strain>
    </source>
</reference>
<evidence type="ECO:0000256" key="1">
    <source>
        <dbReference type="SAM" id="Coils"/>
    </source>
</evidence>
<dbReference type="AlphaFoldDB" id="A0A8H3YTA1"/>
<evidence type="ECO:0000313" key="4">
    <source>
        <dbReference type="EMBL" id="KAE9972358.1"/>
    </source>
</evidence>
<feature type="compositionally biased region" description="Basic and acidic residues" evidence="2">
    <location>
        <begin position="797"/>
        <end position="806"/>
    </location>
</feature>
<feature type="coiled-coil region" evidence="1">
    <location>
        <begin position="196"/>
        <end position="230"/>
    </location>
</feature>
<feature type="compositionally biased region" description="Basic and acidic residues" evidence="2">
    <location>
        <begin position="821"/>
        <end position="839"/>
    </location>
</feature>